<sequence>MSLACFMDIPHNKLIKKRCKILPFGNNHYYYLNAEGSQYYTCGAWKLRVNTTGYRIWIPQQREFAYEPAEMRTRFIYNRMHKVIYREKREGLCDIGVPSLGRLIVRYRRGIMESCLRSLERDLERRGDSVRENEYFDEWEIDLGDWEWKAGKGYEGWLVRERKRLEDRREYSEYNVWVDMELGREEPIKQETVEEENTTQRFIENVIIKQENTTEQGFIKKEVVESIFIKKEIMED</sequence>
<name>A0A1D9QAJ4_SCLS1</name>
<dbReference type="OrthoDB" id="3520941at2759"/>
<organism evidence="1 2">
    <name type="scientific">Sclerotinia sclerotiorum (strain ATCC 18683 / 1980 / Ss-1)</name>
    <name type="common">White mold</name>
    <name type="synonym">Whetzelinia sclerotiorum</name>
    <dbReference type="NCBI Taxonomy" id="665079"/>
    <lineage>
        <taxon>Eukaryota</taxon>
        <taxon>Fungi</taxon>
        <taxon>Dikarya</taxon>
        <taxon>Ascomycota</taxon>
        <taxon>Pezizomycotina</taxon>
        <taxon>Leotiomycetes</taxon>
        <taxon>Helotiales</taxon>
        <taxon>Sclerotiniaceae</taxon>
        <taxon>Sclerotinia</taxon>
    </lineage>
</organism>
<dbReference type="Proteomes" id="UP000177798">
    <property type="component" value="Chromosome 8"/>
</dbReference>
<dbReference type="EMBL" id="CP017821">
    <property type="protein sequence ID" value="APA11936.1"/>
    <property type="molecule type" value="Genomic_DNA"/>
</dbReference>
<evidence type="ECO:0000313" key="2">
    <source>
        <dbReference type="Proteomes" id="UP000177798"/>
    </source>
</evidence>
<dbReference type="AlphaFoldDB" id="A0A1D9QAJ4"/>
<accession>A0A1D9QAJ4</accession>
<protein>
    <submittedName>
        <fullName evidence="1">Uncharacterized protein</fullName>
    </submittedName>
</protein>
<dbReference type="VEuPathDB" id="FungiDB:sscle_08g067060"/>
<reference evidence="2" key="1">
    <citation type="journal article" date="2017" name="Genome Biol. Evol.">
        <title>The complete genome sequence of the phytopathogenic fungus Sclerotinia sclerotiorum reveals insights into the genome architecture of broad host range pathogens.</title>
        <authorList>
            <person name="Derbyshire M."/>
            <person name="Denton-Giles M."/>
            <person name="Hegedus D."/>
            <person name="Seifbarghy S."/>
            <person name="Rollins J."/>
            <person name="van Kan J."/>
            <person name="Seidl M.F."/>
            <person name="Faino L."/>
            <person name="Mbengue M."/>
            <person name="Navaud O."/>
            <person name="Raffaele S."/>
            <person name="Hammond-Kosack K."/>
            <person name="Heard S."/>
            <person name="Oliver R."/>
        </authorList>
    </citation>
    <scope>NUCLEOTIDE SEQUENCE [LARGE SCALE GENOMIC DNA]</scope>
    <source>
        <strain evidence="2">ATCC 18683 / 1980 / Ss-1</strain>
    </source>
</reference>
<gene>
    <name evidence="1" type="ORF">sscle_08g067060</name>
</gene>
<evidence type="ECO:0000313" key="1">
    <source>
        <dbReference type="EMBL" id="APA11936.1"/>
    </source>
</evidence>
<proteinExistence type="predicted"/>